<comment type="caution">
    <text evidence="4">The sequence shown here is derived from an EMBL/GenBank/DDBJ whole genome shotgun (WGS) entry which is preliminary data.</text>
</comment>
<evidence type="ECO:0000256" key="1">
    <source>
        <dbReference type="PROSITE-ProRule" id="PRU00325"/>
    </source>
</evidence>
<evidence type="ECO:0000256" key="2">
    <source>
        <dbReference type="SAM" id="MobiDB-lite"/>
    </source>
</evidence>
<protein>
    <recommendedName>
        <fullName evidence="3">SWIM-type domain-containing protein</fullName>
    </recommendedName>
</protein>
<dbReference type="InterPro" id="IPR040648">
    <property type="entry name" value="HMGXB3_CxC4"/>
</dbReference>
<dbReference type="PROSITE" id="PS50966">
    <property type="entry name" value="ZF_SWIM"/>
    <property type="match status" value="1"/>
</dbReference>
<reference evidence="4 5" key="1">
    <citation type="submission" date="2020-07" db="EMBL/GenBank/DDBJ databases">
        <title>Comparative genomics of pyrophilous fungi reveals a link between fire events and developmental genes.</title>
        <authorList>
            <consortium name="DOE Joint Genome Institute"/>
            <person name="Steindorff A.S."/>
            <person name="Carver A."/>
            <person name="Calhoun S."/>
            <person name="Stillman K."/>
            <person name="Liu H."/>
            <person name="Lipzen A."/>
            <person name="Pangilinan J."/>
            <person name="Labutti K."/>
            <person name="Bruns T.D."/>
            <person name="Grigoriev I.V."/>
        </authorList>
    </citation>
    <scope>NUCLEOTIDE SEQUENCE [LARGE SCALE GENOMIC DNA]</scope>
    <source>
        <strain evidence="4 5">CBS 144469</strain>
    </source>
</reference>
<dbReference type="Proteomes" id="UP000521943">
    <property type="component" value="Unassembled WGS sequence"/>
</dbReference>
<gene>
    <name evidence="4" type="ORF">DFP72DRAFT_821346</name>
</gene>
<organism evidence="4 5">
    <name type="scientific">Ephemerocybe angulata</name>
    <dbReference type="NCBI Taxonomy" id="980116"/>
    <lineage>
        <taxon>Eukaryota</taxon>
        <taxon>Fungi</taxon>
        <taxon>Dikarya</taxon>
        <taxon>Basidiomycota</taxon>
        <taxon>Agaricomycotina</taxon>
        <taxon>Agaricomycetes</taxon>
        <taxon>Agaricomycetidae</taxon>
        <taxon>Agaricales</taxon>
        <taxon>Agaricineae</taxon>
        <taxon>Psathyrellaceae</taxon>
        <taxon>Ephemerocybe</taxon>
    </lineage>
</organism>
<name>A0A8H6HJ78_9AGAR</name>
<dbReference type="PANTHER" id="PTHR34305:SF1">
    <property type="entry name" value="SWIM-TYPE DOMAIN-CONTAINING PROTEIN"/>
    <property type="match status" value="1"/>
</dbReference>
<keyword evidence="5" id="KW-1185">Reference proteome</keyword>
<dbReference type="AlphaFoldDB" id="A0A8H6HJ78"/>
<keyword evidence="1" id="KW-0479">Metal-binding</keyword>
<keyword evidence="1" id="KW-0862">Zinc</keyword>
<dbReference type="OrthoDB" id="5598737at2759"/>
<dbReference type="InterPro" id="IPR007527">
    <property type="entry name" value="Znf_SWIM"/>
</dbReference>
<sequence length="936" mass="104715">MVLKRPAQAEPELDSDEEYPDYPDDLLDDDEQPPEVGSPVKRARWGHVPPQRHNALGNATTATPVVSVAVEAGEDWDGQGDGWADADGGVWEEDKEDITTDIDVPPPNAVTDTTCSSPLNITKHQVQTFYDAMQASAVGFAFIEDKIFAVEGWNLARGKGTGIWYHLEYLWLEEELAIACTCPAGLRDDYCIHKVVYKQYDLRHIQGFAQSVECEDVNVTMFYRQRLLESDDFLTIFSLRSPSQFGAKGRAMVSHTGSFPTRGEWHCSKSHSSSSKCAHVPAARKVLLDVLGVDEGIVDETNVKEVVVTPHPGQGAVSYLPVLPPASHALRYDPALYPRPLPFRDPPLPKEFFRLDLSSTCPCPLPQRASFNPFGKRSELHTCWVYTLCGAFEAQIELQECPNCFSDTHRYVGPDLREKGLFNFNNGTIVSHELLDEYTVAYSTSETPFSAFVIQMEHRYWNSTTTFLSPDVFRAVWFAYVSIQAFEGDMACSRCGPSPDTVIFDGVTVAFDKIRLTSTITPPTEVPPGSWDRPLVKNMTMQQLIPDTGVRKAIRLVIDSIRSPAKTTPGGSRATVIPEEAQPEDLAINGTQEADILRIDYVCEALMELCPALCALFLEHCGYVAYRDKKPVPRVYRSFFLQVAAEESVLQLVNGRSHPSLVKFLADPRPESITQLIGIPGLYLLVKTHGANRLASLLPILRWIEERTGIVWAAITVDPRPIPLVTIDTHPELGVSWRKTGCFYHLPQIRIRPRYSKLISDRKKADSQRGGDTCGKFYSEYGEQSLTGGIMAVWCTHSVCYGFHCIPSSEGRNDVFSALVTRWPTAPKMVIYDFACALGPYCLIREPEFFKNTLFVIDKFHTAGHTKCSPAAFLDQYSDTDIRLSSINSSAGESGNSSLRRVRKSLRYMTQDHAIIYTKVFLSMWNRRTMIKKGLQ</sequence>
<evidence type="ECO:0000259" key="3">
    <source>
        <dbReference type="PROSITE" id="PS50966"/>
    </source>
</evidence>
<feature type="compositionally biased region" description="Acidic residues" evidence="2">
    <location>
        <begin position="11"/>
        <end position="33"/>
    </location>
</feature>
<accession>A0A8H6HJ78</accession>
<feature type="region of interest" description="Disordered" evidence="2">
    <location>
        <begin position="1"/>
        <end position="46"/>
    </location>
</feature>
<dbReference type="GO" id="GO:0008270">
    <property type="term" value="F:zinc ion binding"/>
    <property type="evidence" value="ECO:0007669"/>
    <property type="project" value="UniProtKB-KW"/>
</dbReference>
<evidence type="ECO:0000313" key="4">
    <source>
        <dbReference type="EMBL" id="KAF6747734.1"/>
    </source>
</evidence>
<dbReference type="Pfam" id="PF18717">
    <property type="entry name" value="CxC4"/>
    <property type="match status" value="1"/>
</dbReference>
<dbReference type="EMBL" id="JACGCI010000078">
    <property type="protein sequence ID" value="KAF6747734.1"/>
    <property type="molecule type" value="Genomic_DNA"/>
</dbReference>
<proteinExistence type="predicted"/>
<feature type="domain" description="SWIM-type" evidence="3">
    <location>
        <begin position="165"/>
        <end position="202"/>
    </location>
</feature>
<evidence type="ECO:0000313" key="5">
    <source>
        <dbReference type="Proteomes" id="UP000521943"/>
    </source>
</evidence>
<keyword evidence="1" id="KW-0863">Zinc-finger</keyword>
<dbReference type="PANTHER" id="PTHR34305">
    <property type="entry name" value="EXPRESSED PROTEIN"/>
    <property type="match status" value="1"/>
</dbReference>